<proteinExistence type="predicted"/>
<organism evidence="1 2">
    <name type="scientific">Blautia hominis</name>
    <dbReference type="NCBI Taxonomy" id="2025493"/>
    <lineage>
        <taxon>Bacteria</taxon>
        <taxon>Bacillati</taxon>
        <taxon>Bacillota</taxon>
        <taxon>Clostridia</taxon>
        <taxon>Lachnospirales</taxon>
        <taxon>Lachnospiraceae</taxon>
        <taxon>Blautia</taxon>
    </lineage>
</organism>
<sequence length="54" mass="6076">MFFSLMRAMAETGGDIRTTDAMGEYSEVMVRVTMKLISIENPVNFGVVTEEQLE</sequence>
<dbReference type="Proteomes" id="UP001600943">
    <property type="component" value="Unassembled WGS sequence"/>
</dbReference>
<evidence type="ECO:0000313" key="1">
    <source>
        <dbReference type="EMBL" id="GAA6409489.1"/>
    </source>
</evidence>
<dbReference type="EMBL" id="BAABYW010000001">
    <property type="protein sequence ID" value="GAA6409489.1"/>
    <property type="molecule type" value="Genomic_DNA"/>
</dbReference>
<gene>
    <name evidence="1" type="ORF">K040078D81_36060</name>
</gene>
<accession>A0ABQ0BDI8</accession>
<keyword evidence="2" id="KW-1185">Reference proteome</keyword>
<name>A0ABQ0BDI8_9FIRM</name>
<comment type="caution">
    <text evidence="1">The sequence shown here is derived from an EMBL/GenBank/DDBJ whole genome shotgun (WGS) entry which is preliminary data.</text>
</comment>
<evidence type="ECO:0000313" key="2">
    <source>
        <dbReference type="Proteomes" id="UP001600943"/>
    </source>
</evidence>
<reference evidence="1 2" key="1">
    <citation type="submission" date="2024-04" db="EMBL/GenBank/DDBJ databases">
        <title>Defined microbial consortia suppress multidrug-resistant proinflammatory Enterobacteriaceae via ecological control.</title>
        <authorList>
            <person name="Furuichi M."/>
            <person name="Kawaguchi T."/>
            <person name="Pust M."/>
            <person name="Yasuma K."/>
            <person name="Plichta D."/>
            <person name="Hasegawa N."/>
            <person name="Ohya T."/>
            <person name="Bhattarai S."/>
            <person name="Sasajima S."/>
            <person name="Aoto Y."/>
            <person name="Tuganbaev T."/>
            <person name="Yaginuma M."/>
            <person name="Ueda M."/>
            <person name="Okahashi N."/>
            <person name="Amafuji K."/>
            <person name="Kiridooshi Y."/>
            <person name="Sugita K."/>
            <person name="Strazar M."/>
            <person name="Skelly A."/>
            <person name="Suda W."/>
            <person name="Hattori M."/>
            <person name="Nakamoto N."/>
            <person name="Caballero S."/>
            <person name="Norman J."/>
            <person name="Olle B."/>
            <person name="Tanoue T."/>
            <person name="Arita M."/>
            <person name="Bucci V."/>
            <person name="Atarashi K."/>
            <person name="Xavier R."/>
            <person name="Honda K."/>
        </authorList>
    </citation>
    <scope>NUCLEOTIDE SEQUENCE [LARGE SCALE GENOMIC DNA]</scope>
    <source>
        <strain evidence="2">k04-0078-D8-1</strain>
    </source>
</reference>
<protein>
    <submittedName>
        <fullName evidence="1">Uncharacterized protein</fullName>
    </submittedName>
</protein>